<keyword evidence="3" id="KW-1185">Reference proteome</keyword>
<gene>
    <name evidence="2" type="ORF">PZA18_01210</name>
</gene>
<feature type="domain" description="Rhodanese" evidence="1">
    <location>
        <begin position="37"/>
        <end position="136"/>
    </location>
</feature>
<dbReference type="PROSITE" id="PS50206">
    <property type="entry name" value="RHODANESE_3"/>
    <property type="match status" value="1"/>
</dbReference>
<dbReference type="InterPro" id="IPR036873">
    <property type="entry name" value="Rhodanese-like_dom_sf"/>
</dbReference>
<sequence>MSQINQTLLAARQRAAAQNLPYSGALTPQEAHQLLQGLPAARLVDVRSAAEWQFVGQVPEALRIEWKTYPGMLPNPHFIEQLKQQADPEAVLLFLCRTGGRSHEAAAAAAASGYSECYNVLEGFEGDRDAEGHRGTVNGWKAHQLPWQQS</sequence>
<evidence type="ECO:0000313" key="3">
    <source>
        <dbReference type="Proteomes" id="UP001172778"/>
    </source>
</evidence>
<dbReference type="SMART" id="SM00450">
    <property type="entry name" value="RHOD"/>
    <property type="match status" value="1"/>
</dbReference>
<comment type="caution">
    <text evidence="2">The sequence shown here is derived from an EMBL/GenBank/DDBJ whole genome shotgun (WGS) entry which is preliminary data.</text>
</comment>
<dbReference type="Gene3D" id="3.40.250.10">
    <property type="entry name" value="Rhodanese-like domain"/>
    <property type="match status" value="1"/>
</dbReference>
<dbReference type="CDD" id="cd01522">
    <property type="entry name" value="RHOD_1"/>
    <property type="match status" value="1"/>
</dbReference>
<accession>A0ABT7DRH5</accession>
<name>A0ABT7DRH5_9NEIS</name>
<organism evidence="2 3">
    <name type="scientific">Parachitinimonas caeni</name>
    <dbReference type="NCBI Taxonomy" id="3031301"/>
    <lineage>
        <taxon>Bacteria</taxon>
        <taxon>Pseudomonadati</taxon>
        <taxon>Pseudomonadota</taxon>
        <taxon>Betaproteobacteria</taxon>
        <taxon>Neisseriales</taxon>
        <taxon>Chitinibacteraceae</taxon>
        <taxon>Parachitinimonas</taxon>
    </lineage>
</organism>
<dbReference type="SUPFAM" id="SSF52821">
    <property type="entry name" value="Rhodanese/Cell cycle control phosphatase"/>
    <property type="match status" value="1"/>
</dbReference>
<dbReference type="RefSeq" id="WP_284098938.1">
    <property type="nucleotide sequence ID" value="NZ_JARRAF010000001.1"/>
</dbReference>
<proteinExistence type="predicted"/>
<protein>
    <submittedName>
        <fullName evidence="2">Rhodanese-like domain-containing protein</fullName>
    </submittedName>
</protein>
<dbReference type="PANTHER" id="PTHR45431:SF3">
    <property type="entry name" value="RHODANESE-LIKE DOMAIN-CONTAINING PROTEIN 15, CHLOROPLASTIC"/>
    <property type="match status" value="1"/>
</dbReference>
<evidence type="ECO:0000313" key="2">
    <source>
        <dbReference type="EMBL" id="MDK2122659.1"/>
    </source>
</evidence>
<dbReference type="Proteomes" id="UP001172778">
    <property type="component" value="Unassembled WGS sequence"/>
</dbReference>
<dbReference type="PANTHER" id="PTHR45431">
    <property type="entry name" value="RHODANESE-LIKE DOMAIN-CONTAINING PROTEIN 15, CHLOROPLASTIC"/>
    <property type="match status" value="1"/>
</dbReference>
<dbReference type="EMBL" id="JARRAF010000001">
    <property type="protein sequence ID" value="MDK2122659.1"/>
    <property type="molecule type" value="Genomic_DNA"/>
</dbReference>
<dbReference type="InterPro" id="IPR001763">
    <property type="entry name" value="Rhodanese-like_dom"/>
</dbReference>
<reference evidence="2" key="1">
    <citation type="submission" date="2023-03" db="EMBL/GenBank/DDBJ databases">
        <title>Chitinimonas shenzhenensis gen. nov., sp. nov., a novel member of family Burkholderiaceae isolated from activated sludge collected in Shen Zhen, China.</title>
        <authorList>
            <person name="Wang X."/>
        </authorList>
    </citation>
    <scope>NUCLEOTIDE SEQUENCE</scope>
    <source>
        <strain evidence="2">DQS-5</strain>
    </source>
</reference>
<dbReference type="InterPro" id="IPR052367">
    <property type="entry name" value="Thiosulfate_ST/Rhodanese-like"/>
</dbReference>
<dbReference type="Pfam" id="PF00581">
    <property type="entry name" value="Rhodanese"/>
    <property type="match status" value="1"/>
</dbReference>
<evidence type="ECO:0000259" key="1">
    <source>
        <dbReference type="PROSITE" id="PS50206"/>
    </source>
</evidence>